<dbReference type="Proteomes" id="UP000239874">
    <property type="component" value="Unassembled WGS sequence"/>
</dbReference>
<gene>
    <name evidence="2" type="ORF">C5E45_29865</name>
</gene>
<dbReference type="Pfam" id="PF24092">
    <property type="entry name" value="DUF7373_C"/>
    <property type="match status" value="1"/>
</dbReference>
<evidence type="ECO:0000313" key="2">
    <source>
        <dbReference type="EMBL" id="PPJ34695.1"/>
    </source>
</evidence>
<dbReference type="AlphaFoldDB" id="A0A2S6AHI8"/>
<organism evidence="2 3">
    <name type="scientific">Nocardia nova</name>
    <dbReference type="NCBI Taxonomy" id="37330"/>
    <lineage>
        <taxon>Bacteria</taxon>
        <taxon>Bacillati</taxon>
        <taxon>Actinomycetota</taxon>
        <taxon>Actinomycetes</taxon>
        <taxon>Mycobacteriales</taxon>
        <taxon>Nocardiaceae</taxon>
        <taxon>Nocardia</taxon>
    </lineage>
</organism>
<protein>
    <recommendedName>
        <fullName evidence="1">DUF7373 domain-containing protein</fullName>
    </recommendedName>
</protein>
<reference evidence="2 3" key="1">
    <citation type="submission" date="2018-02" db="EMBL/GenBank/DDBJ databases">
        <title>8 Nocardia nova and 1 Nocardia cyriacigeorgica strain used for evolution to TMP-SMX.</title>
        <authorList>
            <person name="Mehta H."/>
            <person name="Weng J."/>
            <person name="Shamoo Y."/>
        </authorList>
    </citation>
    <scope>NUCLEOTIDE SEQUENCE [LARGE SCALE GENOMIC DNA]</scope>
    <source>
        <strain evidence="2 3">MDA3139</strain>
    </source>
</reference>
<dbReference type="EMBL" id="PSZC01000029">
    <property type="protein sequence ID" value="PPJ34695.1"/>
    <property type="molecule type" value="Genomic_DNA"/>
</dbReference>
<comment type="caution">
    <text evidence="2">The sequence shown here is derived from an EMBL/GenBank/DDBJ whole genome shotgun (WGS) entry which is preliminary data.</text>
</comment>
<dbReference type="InterPro" id="IPR056463">
    <property type="entry name" value="DUF7373_C"/>
</dbReference>
<sequence>MIGKQVDLLRTFVPTPLDQLSSLMIDKEDILTRALPFKKGDSVSPAQQAYYLPRGILHFSEDATVFQKLMVDAGVDLAGYNASVIFRTKDQVSAWRMQSAWMKAHRKGYTELKPPSGSPEIECVKKKAEPNESAIRAADGRFQCAIAYGRYMAEVASDQQLDLNQKAAAQLALLVKNP</sequence>
<feature type="domain" description="DUF7373" evidence="1">
    <location>
        <begin position="31"/>
        <end position="177"/>
    </location>
</feature>
<evidence type="ECO:0000313" key="3">
    <source>
        <dbReference type="Proteomes" id="UP000239874"/>
    </source>
</evidence>
<name>A0A2S6AHI8_9NOCA</name>
<evidence type="ECO:0000259" key="1">
    <source>
        <dbReference type="Pfam" id="PF24092"/>
    </source>
</evidence>
<accession>A0A2S6AHI8</accession>
<proteinExistence type="predicted"/>